<evidence type="ECO:0000256" key="4">
    <source>
        <dbReference type="ARBA" id="ARBA00022452"/>
    </source>
</evidence>
<evidence type="ECO:0000256" key="13">
    <source>
        <dbReference type="ARBA" id="ARBA00023237"/>
    </source>
</evidence>
<name>A0A1I2TC61_9SPHI</name>
<keyword evidence="7 15" id="KW-0732">Signal</keyword>
<keyword evidence="13" id="KW-0998">Cell outer membrane</keyword>
<feature type="chain" id="PRO_5011595107" evidence="15">
    <location>
        <begin position="22"/>
        <end position="259"/>
    </location>
</feature>
<dbReference type="EMBL" id="FOPP01000001">
    <property type="protein sequence ID" value="SFG62420.1"/>
    <property type="molecule type" value="Genomic_DNA"/>
</dbReference>
<evidence type="ECO:0000256" key="14">
    <source>
        <dbReference type="ARBA" id="ARBA00023288"/>
    </source>
</evidence>
<keyword evidence="4" id="KW-1134">Transmembrane beta strand</keyword>
<dbReference type="Proteomes" id="UP000199666">
    <property type="component" value="Unassembled WGS sequence"/>
</dbReference>
<evidence type="ECO:0000256" key="12">
    <source>
        <dbReference type="ARBA" id="ARBA00023139"/>
    </source>
</evidence>
<evidence type="ECO:0000256" key="10">
    <source>
        <dbReference type="ARBA" id="ARBA00023114"/>
    </source>
</evidence>
<feature type="domain" description="Polysaccharide export protein N-terminal" evidence="16">
    <location>
        <begin position="45"/>
        <end position="142"/>
    </location>
</feature>
<evidence type="ECO:0000256" key="9">
    <source>
        <dbReference type="ARBA" id="ARBA00023065"/>
    </source>
</evidence>
<reference evidence="18 19" key="1">
    <citation type="submission" date="2016-10" db="EMBL/GenBank/DDBJ databases">
        <authorList>
            <person name="de Groot N.N."/>
        </authorList>
    </citation>
    <scope>NUCLEOTIDE SEQUENCE [LARGE SCALE GENOMIC DNA]</scope>
    <source>
        <strain evidence="18 19">DSM 18684</strain>
    </source>
</reference>
<keyword evidence="9" id="KW-0406">Ion transport</keyword>
<evidence type="ECO:0000256" key="3">
    <source>
        <dbReference type="ARBA" id="ARBA00022448"/>
    </source>
</evidence>
<dbReference type="InterPro" id="IPR003715">
    <property type="entry name" value="Poly_export_N"/>
</dbReference>
<dbReference type="GO" id="GO:0006811">
    <property type="term" value="P:monoatomic ion transport"/>
    <property type="evidence" value="ECO:0007669"/>
    <property type="project" value="UniProtKB-KW"/>
</dbReference>
<protein>
    <submittedName>
        <fullName evidence="18">Polysaccharide export outer membrane protein</fullName>
    </submittedName>
</protein>
<dbReference type="PANTHER" id="PTHR33619">
    <property type="entry name" value="POLYSACCHARIDE EXPORT PROTEIN GFCE-RELATED"/>
    <property type="match status" value="1"/>
</dbReference>
<dbReference type="Gene3D" id="3.10.560.10">
    <property type="entry name" value="Outer membrane lipoprotein wza domain like"/>
    <property type="match status" value="1"/>
</dbReference>
<dbReference type="AlphaFoldDB" id="A0A1I2TC61"/>
<feature type="domain" description="SLBB" evidence="17">
    <location>
        <begin position="146"/>
        <end position="225"/>
    </location>
</feature>
<gene>
    <name evidence="18" type="ORF">SAMN04489864_101313</name>
</gene>
<feature type="signal peptide" evidence="15">
    <location>
        <begin position="1"/>
        <end position="21"/>
    </location>
</feature>
<dbReference type="Pfam" id="PF02563">
    <property type="entry name" value="Poly_export"/>
    <property type="match status" value="1"/>
</dbReference>
<dbReference type="InterPro" id="IPR049712">
    <property type="entry name" value="Poly_export"/>
</dbReference>
<evidence type="ECO:0000259" key="17">
    <source>
        <dbReference type="Pfam" id="PF22461"/>
    </source>
</evidence>
<comment type="similarity">
    <text evidence="2">Belongs to the BexD/CtrA/VexA family.</text>
</comment>
<dbReference type="RefSeq" id="WP_090991792.1">
    <property type="nucleotide sequence ID" value="NZ_FOPP01000001.1"/>
</dbReference>
<sequence length="259" mass="28499">MKKIFYLFAAVLFLSSCGVKYETIPYFTDLPAGNLAEDINNQTILKIQKNDILAITVSSLDEKSDAYFNLGNMGAAQASITSGAAGIPNPNGFIVDQQGNVQLPYLGSVKVEGLSTYDARKLIETKLDEGKFLVRPVLKIRLVNFKISVLGDVQRPGVYPVQSERITIIEALGMAGDLNITAKRNDILLVRENLGKRQQVRLDLQSKDLFNSPYYYLENNDVLIVTPSAAKYASVDASYRNVGLVLSVLSVIALVITRF</sequence>
<dbReference type="Pfam" id="PF22461">
    <property type="entry name" value="SLBB_2"/>
    <property type="match status" value="1"/>
</dbReference>
<evidence type="ECO:0000256" key="5">
    <source>
        <dbReference type="ARBA" id="ARBA00022597"/>
    </source>
</evidence>
<comment type="subcellular location">
    <subcellularLocation>
        <location evidence="1">Cell outer membrane</location>
        <topology evidence="1">Multi-pass membrane protein</topology>
    </subcellularLocation>
</comment>
<dbReference type="GO" id="GO:0015288">
    <property type="term" value="F:porin activity"/>
    <property type="evidence" value="ECO:0007669"/>
    <property type="project" value="UniProtKB-KW"/>
</dbReference>
<accession>A0A1I2TC61</accession>
<keyword evidence="14" id="KW-0449">Lipoprotein</keyword>
<keyword evidence="3" id="KW-0813">Transport</keyword>
<evidence type="ECO:0000256" key="7">
    <source>
        <dbReference type="ARBA" id="ARBA00022729"/>
    </source>
</evidence>
<keyword evidence="10" id="KW-0626">Porin</keyword>
<keyword evidence="8" id="KW-0625">Polysaccharide transport</keyword>
<evidence type="ECO:0000259" key="16">
    <source>
        <dbReference type="Pfam" id="PF02563"/>
    </source>
</evidence>
<organism evidence="18 19">
    <name type="scientific">Pedobacter insulae</name>
    <dbReference type="NCBI Taxonomy" id="414048"/>
    <lineage>
        <taxon>Bacteria</taxon>
        <taxon>Pseudomonadati</taxon>
        <taxon>Bacteroidota</taxon>
        <taxon>Sphingobacteriia</taxon>
        <taxon>Sphingobacteriales</taxon>
        <taxon>Sphingobacteriaceae</taxon>
        <taxon>Pedobacter</taxon>
    </lineage>
</organism>
<evidence type="ECO:0000256" key="11">
    <source>
        <dbReference type="ARBA" id="ARBA00023136"/>
    </source>
</evidence>
<dbReference type="InterPro" id="IPR054765">
    <property type="entry name" value="SLBB_dom"/>
</dbReference>
<keyword evidence="11" id="KW-0472">Membrane</keyword>
<evidence type="ECO:0000256" key="1">
    <source>
        <dbReference type="ARBA" id="ARBA00004571"/>
    </source>
</evidence>
<evidence type="ECO:0000256" key="15">
    <source>
        <dbReference type="SAM" id="SignalP"/>
    </source>
</evidence>
<evidence type="ECO:0000256" key="2">
    <source>
        <dbReference type="ARBA" id="ARBA00009450"/>
    </source>
</evidence>
<evidence type="ECO:0000256" key="8">
    <source>
        <dbReference type="ARBA" id="ARBA00023047"/>
    </source>
</evidence>
<proteinExistence type="inferred from homology"/>
<dbReference type="GO" id="GO:0046930">
    <property type="term" value="C:pore complex"/>
    <property type="evidence" value="ECO:0007669"/>
    <property type="project" value="UniProtKB-KW"/>
</dbReference>
<dbReference type="PANTHER" id="PTHR33619:SF3">
    <property type="entry name" value="POLYSACCHARIDE EXPORT PROTEIN GFCE-RELATED"/>
    <property type="match status" value="1"/>
</dbReference>
<evidence type="ECO:0000256" key="6">
    <source>
        <dbReference type="ARBA" id="ARBA00022692"/>
    </source>
</evidence>
<keyword evidence="19" id="KW-1185">Reference proteome</keyword>
<keyword evidence="5" id="KW-0762">Sugar transport</keyword>
<dbReference type="PROSITE" id="PS51257">
    <property type="entry name" value="PROKAR_LIPOPROTEIN"/>
    <property type="match status" value="1"/>
</dbReference>
<dbReference type="STRING" id="414048.SAMN04489864_101313"/>
<dbReference type="OrthoDB" id="662756at2"/>
<keyword evidence="6" id="KW-0812">Transmembrane</keyword>
<evidence type="ECO:0000313" key="19">
    <source>
        <dbReference type="Proteomes" id="UP000199666"/>
    </source>
</evidence>
<evidence type="ECO:0000313" key="18">
    <source>
        <dbReference type="EMBL" id="SFG62420.1"/>
    </source>
</evidence>
<keyword evidence="12" id="KW-0564">Palmitate</keyword>
<dbReference type="GO" id="GO:0009279">
    <property type="term" value="C:cell outer membrane"/>
    <property type="evidence" value="ECO:0007669"/>
    <property type="project" value="UniProtKB-SubCell"/>
</dbReference>
<dbReference type="GO" id="GO:0015159">
    <property type="term" value="F:polysaccharide transmembrane transporter activity"/>
    <property type="evidence" value="ECO:0007669"/>
    <property type="project" value="InterPro"/>
</dbReference>